<feature type="transmembrane region" description="Helical" evidence="7">
    <location>
        <begin position="79"/>
        <end position="97"/>
    </location>
</feature>
<dbReference type="InterPro" id="IPR045018">
    <property type="entry name" value="Azg-like"/>
</dbReference>
<dbReference type="GO" id="GO:0012505">
    <property type="term" value="C:endomembrane system"/>
    <property type="evidence" value="ECO:0007669"/>
    <property type="project" value="UniProtKB-SubCell"/>
</dbReference>
<keyword evidence="5 7" id="KW-1133">Transmembrane helix</keyword>
<feature type="non-terminal residue" evidence="8">
    <location>
        <position position="1"/>
    </location>
</feature>
<evidence type="ECO:0000256" key="2">
    <source>
        <dbReference type="ARBA" id="ARBA00005697"/>
    </source>
</evidence>
<evidence type="ECO:0000256" key="5">
    <source>
        <dbReference type="ARBA" id="ARBA00022989"/>
    </source>
</evidence>
<sequence length="182" mass="18522">VTTFLTMAYIIVVNPITLAQAGVPAEGVMIATCLAAAIGSLMMGVFTNYPFALAPGMGLNAFFVFSVVLGMGIEWPTALAAVFVSGALFLVLTLTRAREAIVNAIPLPLKHAIGVGIGLFIALIGLKSAGLIVHHPGTGSLGLVEARYFEDPNLTALLPPGASLASVGLALLGLALTGLLVV</sequence>
<evidence type="ECO:0008006" key="9">
    <source>
        <dbReference type="Google" id="ProtNLM"/>
    </source>
</evidence>
<proteinExistence type="inferred from homology"/>
<feature type="transmembrane region" description="Helical" evidence="7">
    <location>
        <begin position="109"/>
        <end position="133"/>
    </location>
</feature>
<dbReference type="AlphaFoldDB" id="A0A382UUR7"/>
<feature type="transmembrane region" description="Helical" evidence="7">
    <location>
        <begin position="162"/>
        <end position="181"/>
    </location>
</feature>
<gene>
    <name evidence="8" type="ORF">METZ01_LOCUS390850</name>
</gene>
<dbReference type="PANTHER" id="PTHR43337">
    <property type="entry name" value="XANTHINE/URACIL PERMEASE C887.17-RELATED"/>
    <property type="match status" value="1"/>
</dbReference>
<feature type="non-terminal residue" evidence="8">
    <location>
        <position position="182"/>
    </location>
</feature>
<dbReference type="PANTHER" id="PTHR43337:SF1">
    <property type="entry name" value="XANTHINE_URACIL PERMEASE C887.17-RELATED"/>
    <property type="match status" value="1"/>
</dbReference>
<dbReference type="EMBL" id="UINC01146962">
    <property type="protein sequence ID" value="SVD37996.1"/>
    <property type="molecule type" value="Genomic_DNA"/>
</dbReference>
<reference evidence="8" key="1">
    <citation type="submission" date="2018-05" db="EMBL/GenBank/DDBJ databases">
        <authorList>
            <person name="Lanie J.A."/>
            <person name="Ng W.-L."/>
            <person name="Kazmierczak K.M."/>
            <person name="Andrzejewski T.M."/>
            <person name="Davidsen T.M."/>
            <person name="Wayne K.J."/>
            <person name="Tettelin H."/>
            <person name="Glass J.I."/>
            <person name="Rusch D."/>
            <person name="Podicherti R."/>
            <person name="Tsui H.-C.T."/>
            <person name="Winkler M.E."/>
        </authorList>
    </citation>
    <scope>NUCLEOTIDE SEQUENCE</scope>
</reference>
<evidence type="ECO:0000256" key="6">
    <source>
        <dbReference type="ARBA" id="ARBA00023136"/>
    </source>
</evidence>
<evidence type="ECO:0000313" key="8">
    <source>
        <dbReference type="EMBL" id="SVD37996.1"/>
    </source>
</evidence>
<dbReference type="Pfam" id="PF00860">
    <property type="entry name" value="Xan_ur_permease"/>
    <property type="match status" value="1"/>
</dbReference>
<organism evidence="8">
    <name type="scientific">marine metagenome</name>
    <dbReference type="NCBI Taxonomy" id="408172"/>
    <lineage>
        <taxon>unclassified sequences</taxon>
        <taxon>metagenomes</taxon>
        <taxon>ecological metagenomes</taxon>
    </lineage>
</organism>
<keyword evidence="4 7" id="KW-0812">Transmembrane</keyword>
<keyword evidence="6 7" id="KW-0472">Membrane</keyword>
<keyword evidence="3" id="KW-0813">Transport</keyword>
<comment type="similarity">
    <text evidence="2">Belongs to the nucleobase:cation symporter-2 (NCS2) (TC 2.A.40) family. Azg-like subfamily.</text>
</comment>
<comment type="subcellular location">
    <subcellularLocation>
        <location evidence="1">Endomembrane system</location>
        <topology evidence="1">Multi-pass membrane protein</topology>
    </subcellularLocation>
</comment>
<dbReference type="InterPro" id="IPR006043">
    <property type="entry name" value="NCS2"/>
</dbReference>
<evidence type="ECO:0000256" key="4">
    <source>
        <dbReference type="ARBA" id="ARBA00022692"/>
    </source>
</evidence>
<feature type="transmembrane region" description="Helical" evidence="7">
    <location>
        <begin position="27"/>
        <end position="46"/>
    </location>
</feature>
<dbReference type="GO" id="GO:0005886">
    <property type="term" value="C:plasma membrane"/>
    <property type="evidence" value="ECO:0007669"/>
    <property type="project" value="TreeGrafter"/>
</dbReference>
<evidence type="ECO:0000256" key="3">
    <source>
        <dbReference type="ARBA" id="ARBA00022448"/>
    </source>
</evidence>
<dbReference type="GO" id="GO:0005345">
    <property type="term" value="F:purine nucleobase transmembrane transporter activity"/>
    <property type="evidence" value="ECO:0007669"/>
    <property type="project" value="TreeGrafter"/>
</dbReference>
<evidence type="ECO:0000256" key="1">
    <source>
        <dbReference type="ARBA" id="ARBA00004127"/>
    </source>
</evidence>
<name>A0A382UUR7_9ZZZZ</name>
<accession>A0A382UUR7</accession>
<evidence type="ECO:0000256" key="7">
    <source>
        <dbReference type="SAM" id="Phobius"/>
    </source>
</evidence>
<protein>
    <recommendedName>
        <fullName evidence="9">Guanine permease</fullName>
    </recommendedName>
</protein>